<evidence type="ECO:0000259" key="1">
    <source>
        <dbReference type="Pfam" id="PF04233"/>
    </source>
</evidence>
<evidence type="ECO:0000313" key="2">
    <source>
        <dbReference type="EMBL" id="RKE91418.1"/>
    </source>
</evidence>
<dbReference type="EMBL" id="RAQI01000002">
    <property type="protein sequence ID" value="RKE91418.1"/>
    <property type="molecule type" value="Genomic_DNA"/>
</dbReference>
<name>A0ABX9PJB4_9GAMM</name>
<dbReference type="Proteomes" id="UP000283568">
    <property type="component" value="Unassembled WGS sequence"/>
</dbReference>
<keyword evidence="3" id="KW-1185">Reference proteome</keyword>
<feature type="domain" description="Phage head morphogenesis" evidence="1">
    <location>
        <begin position="69"/>
        <end position="198"/>
    </location>
</feature>
<accession>A0ABX9PJB4</accession>
<reference evidence="2 3" key="1">
    <citation type="submission" date="2018-09" db="EMBL/GenBank/DDBJ databases">
        <title>Genomic Encyclopedia of Archaeal and Bacterial Type Strains, Phase II (KMG-II): from individual species to whole genera.</title>
        <authorList>
            <person name="Goeker M."/>
        </authorList>
    </citation>
    <scope>NUCLEOTIDE SEQUENCE [LARGE SCALE GENOMIC DNA]</scope>
    <source>
        <strain evidence="2 3">DSM 16337</strain>
    </source>
</reference>
<sequence length="398" mass="45215">MWPMSGVVFMPTRNKTNLGYVIGLPPKEAIDYFQRKGFAIGFNWHEVEALAHARAFTVAGVLKLDVLADIRTELQKSLETGQTFRDFQRNLLPMLERKGWLGKGLVADTETGELHGKRLTPRRLETIFTTNMQSAYMAGRYQQQMENVDDRPYWERVGIMDSRIRPSHAALDGFIARYDDPIWQSIYPPDGYRCRCRVRTRSAADVERLGLRVQSTEGRRIEVQQEYGEPGETRPVMGFENPMTGKVYAPDPGFGFNPGQVSWQPELDKYPQPAASQYVTGTLTGPDFIRVFNEALKQDAPSSLQRYPVAVRPRSGGLQSDPVTVDAPTLKRLADKARIDLADYLALQQIIEHPERQHLAKDGTQYYGAMRAGVWWIVSVREGQLRNVIQQADFHVPD</sequence>
<evidence type="ECO:0000313" key="3">
    <source>
        <dbReference type="Proteomes" id="UP000283568"/>
    </source>
</evidence>
<gene>
    <name evidence="2" type="ORF">BDE27_1640</name>
</gene>
<dbReference type="Pfam" id="PF04233">
    <property type="entry name" value="Phage_Mu_F"/>
    <property type="match status" value="1"/>
</dbReference>
<protein>
    <submittedName>
        <fullName evidence="2">SPP1 gp7 family putative phage head morphogenesis protein</fullName>
    </submittedName>
</protein>
<organism evidence="2 3">
    <name type="scientific">Xenorhabdus ehlersii</name>
    <dbReference type="NCBI Taxonomy" id="290111"/>
    <lineage>
        <taxon>Bacteria</taxon>
        <taxon>Pseudomonadati</taxon>
        <taxon>Pseudomonadota</taxon>
        <taxon>Gammaproteobacteria</taxon>
        <taxon>Enterobacterales</taxon>
        <taxon>Morganellaceae</taxon>
        <taxon>Xenorhabdus</taxon>
    </lineage>
</organism>
<dbReference type="NCBIfam" id="TIGR01641">
    <property type="entry name" value="phageSPP1_gp7"/>
    <property type="match status" value="1"/>
</dbReference>
<comment type="caution">
    <text evidence="2">The sequence shown here is derived from an EMBL/GenBank/DDBJ whole genome shotgun (WGS) entry which is preliminary data.</text>
</comment>
<dbReference type="InterPro" id="IPR006528">
    <property type="entry name" value="Phage_head_morphogenesis_dom"/>
</dbReference>
<proteinExistence type="predicted"/>